<feature type="domain" description="Spore coat protein U/FanG" evidence="2">
    <location>
        <begin position="19"/>
        <end position="156"/>
    </location>
</feature>
<dbReference type="PANTHER" id="PTHR37089:SF4">
    <property type="entry name" value="EXPORTED PROTEIN"/>
    <property type="match status" value="1"/>
</dbReference>
<dbReference type="OrthoDB" id="8588792at2"/>
<gene>
    <name evidence="3" type="ORF">C3942_06780</name>
</gene>
<dbReference type="EMBL" id="PSNW01000003">
    <property type="protein sequence ID" value="PPE74466.1"/>
    <property type="molecule type" value="Genomic_DNA"/>
</dbReference>
<dbReference type="InterPro" id="IPR007893">
    <property type="entry name" value="Spore_coat_U/FanG"/>
</dbReference>
<dbReference type="InterPro" id="IPR053167">
    <property type="entry name" value="Spore_coat_component"/>
</dbReference>
<feature type="chain" id="PRO_5015391702" description="Spore coat protein U/FanG domain-containing protein" evidence="1">
    <location>
        <begin position="22"/>
        <end position="330"/>
    </location>
</feature>
<name>A0A2S5THK0_9GAMM</name>
<comment type="caution">
    <text evidence="3">The sequence shown here is derived from an EMBL/GenBank/DDBJ whole genome shotgun (WGS) entry which is preliminary data.</text>
</comment>
<proteinExistence type="predicted"/>
<evidence type="ECO:0000313" key="4">
    <source>
        <dbReference type="Proteomes" id="UP000238220"/>
    </source>
</evidence>
<dbReference type="AlphaFoldDB" id="A0A2S5THK0"/>
<dbReference type="SMART" id="SM00972">
    <property type="entry name" value="SCPU"/>
    <property type="match status" value="2"/>
</dbReference>
<keyword evidence="1" id="KW-0732">Signal</keyword>
<feature type="domain" description="Spore coat protein U/FanG" evidence="2">
    <location>
        <begin position="195"/>
        <end position="327"/>
    </location>
</feature>
<reference evidence="3 4" key="1">
    <citation type="submission" date="2018-02" db="EMBL/GenBank/DDBJ databases">
        <title>Genome sequencing of Solimonas sp. HR-BB.</title>
        <authorList>
            <person name="Lee Y."/>
            <person name="Jeon C.O."/>
        </authorList>
    </citation>
    <scope>NUCLEOTIDE SEQUENCE [LARGE SCALE GENOMIC DNA]</scope>
    <source>
        <strain evidence="3 4">HR-BB</strain>
    </source>
</reference>
<feature type="signal peptide" evidence="1">
    <location>
        <begin position="1"/>
        <end position="21"/>
    </location>
</feature>
<dbReference type="RefSeq" id="WP_104229624.1">
    <property type="nucleotide sequence ID" value="NZ_PSNW01000003.1"/>
</dbReference>
<dbReference type="Pfam" id="PF05229">
    <property type="entry name" value="SCPU"/>
    <property type="match status" value="2"/>
</dbReference>
<evidence type="ECO:0000313" key="3">
    <source>
        <dbReference type="EMBL" id="PPE74466.1"/>
    </source>
</evidence>
<dbReference type="PANTHER" id="PTHR37089">
    <property type="entry name" value="PROTEIN U-RELATED"/>
    <property type="match status" value="1"/>
</dbReference>
<evidence type="ECO:0000256" key="1">
    <source>
        <dbReference type="SAM" id="SignalP"/>
    </source>
</evidence>
<organism evidence="3 4">
    <name type="scientific">Solimonas fluminis</name>
    <dbReference type="NCBI Taxonomy" id="2086571"/>
    <lineage>
        <taxon>Bacteria</taxon>
        <taxon>Pseudomonadati</taxon>
        <taxon>Pseudomonadota</taxon>
        <taxon>Gammaproteobacteria</taxon>
        <taxon>Nevskiales</taxon>
        <taxon>Nevskiaceae</taxon>
        <taxon>Solimonas</taxon>
    </lineage>
</organism>
<sequence length="330" mass="34343">MRRLAVLLLLLLGLGARPAQASTSCSASLSDINFGPVSPFGGNVDVTATLNYSCTITSILSSSRVRLCFSIGAGAQGAGNFNPRQMTSGANPLYFNLYKDSGRSLIWGTRSNSYGAVETTMEIGALLGSASASGSFTVYGRVPAGQTTAVPGSYSNAFSGSHTELVYQYNEFLLGLLGYPASCASGGNGSGSGSFAFTAQAQATAQCDPSFTVENIDFGTRGLLVSNYDTTAIVKPRCTNTTPYQLGLNNGLNASGSTRRMKSAAGNHVSYELYRDSGYSQRWGNTQGSDTVAGTGTGSAQNVTIYGRVAPQPTPRAGAYSDTVTVTIYY</sequence>
<evidence type="ECO:0000259" key="2">
    <source>
        <dbReference type="Pfam" id="PF05229"/>
    </source>
</evidence>
<protein>
    <recommendedName>
        <fullName evidence="2">Spore coat protein U/FanG domain-containing protein</fullName>
    </recommendedName>
</protein>
<keyword evidence="4" id="KW-1185">Reference proteome</keyword>
<accession>A0A2S5THK0</accession>
<dbReference type="Proteomes" id="UP000238220">
    <property type="component" value="Unassembled WGS sequence"/>
</dbReference>